<protein>
    <submittedName>
        <fullName evidence="8">Semaphorin-6D</fullName>
    </submittedName>
</protein>
<evidence type="ECO:0000256" key="5">
    <source>
        <dbReference type="SAM" id="MobiDB-lite"/>
    </source>
</evidence>
<feature type="region of interest" description="Disordered" evidence="5">
    <location>
        <begin position="911"/>
        <end position="935"/>
    </location>
</feature>
<keyword evidence="9" id="KW-1185">Reference proteome</keyword>
<organism evidence="8 9">
    <name type="scientific">Geodia barretti</name>
    <name type="common">Barrett's horny sponge</name>
    <dbReference type="NCBI Taxonomy" id="519541"/>
    <lineage>
        <taxon>Eukaryota</taxon>
        <taxon>Metazoa</taxon>
        <taxon>Porifera</taxon>
        <taxon>Demospongiae</taxon>
        <taxon>Heteroscleromorpha</taxon>
        <taxon>Tetractinellida</taxon>
        <taxon>Astrophorina</taxon>
        <taxon>Geodiidae</taxon>
        <taxon>Geodia</taxon>
    </lineage>
</organism>
<dbReference type="InterPro" id="IPR038081">
    <property type="entry name" value="CalX-like_sf"/>
</dbReference>
<dbReference type="Gene3D" id="3.30.1680.10">
    <property type="entry name" value="ligand-binding face of the semaphorins, domain 2"/>
    <property type="match status" value="1"/>
</dbReference>
<feature type="domain" description="Sema" evidence="7">
    <location>
        <begin position="1"/>
        <end position="457"/>
    </location>
</feature>
<gene>
    <name evidence="8" type="ORF">GBAR_LOCUS20670</name>
</gene>
<comment type="caution">
    <text evidence="4">Lacks conserved residue(s) required for the propagation of feature annotation.</text>
</comment>
<sequence length="935" mass="102340">MKTTVGKLFDSSSAEVRNFTCHNHIRVYQRLPSNSSQVLVCGTQSAIQPQCRILLLGVRGDEGSVEVEEFAAVPASDGLVSYLPQFSEFGQFRTSNDEDTVFLAAGFFDGENSAGRHFSISYKNITTATSSDPNSLATEELFRTISANNNWLTFPVTFVGVEKADYDATNASDYQFWFIFLREKLVTDDVIYSRLVRVCRNDPGSMATEEGGARHFSTFMKARIFCDKPSTLEFADTLDYVYNSITSFVFSEEGRYYDNSESPTRLLYGSFTGPSNGPVGSALCVYPADNSVETSAVAGRTKSVFDIFREDITSDLEDTTVENAFVECAPEGRDVDDQRLLFINPDVSVEQIGNDPILVLDDVIVNRMVQDTVCVVTRGDRTACVNQDVLFLGLDSGHVLKVVFGLGDDGETVPVISEDIELDPEDPRNVTDMKLRSVGGEKFLFVSTDTRVYKLPVQRCGRFPKCRCSECVATRDPYCVYNMDTYMCELNLLSPSLPVDNKYRQNIHDGTVESSCDCPRVGISPPAVAVGEGEGSVTFVLSSTRLVSVYVKTVSGTAVSGEDYVEVDSPFNISTETNVTVGIVDDVALETAQEFNLSLSSDSVYFERDQVSVTILDNDGESGVPFSILFDVLDLRDLSLSCDNQLKVDDQFTSDMIGGVVSGVRSQCCHDFSSAHIIKHSSLLSCNQDKWQLLFQAEMVSTETANTSLILVSLATWAEPGPLVAASETGVQLRPNDVCTSDDKSCSKAPPLSGLSSDSNQRDAFIAVLVLFLIVSIVCCVLGAILIVTFCRHLRNSADHDNSDGIRKYPRKLSQMLFQQTKIKTPSGTLSSDNGSQASQTNDPSSSLRQLVSPPTSSLTSQTSRQLDTVPEEEEPASLYFTPANSLNPSVYRSADDEMKKNVAYGRCGVEKGENGEEKTDIETENGETCTNSVL</sequence>
<dbReference type="InterPro" id="IPR003644">
    <property type="entry name" value="Calx_beta"/>
</dbReference>
<evidence type="ECO:0000259" key="7">
    <source>
        <dbReference type="PROSITE" id="PS51004"/>
    </source>
</evidence>
<name>A0AA35SWV2_GEOBA</name>
<feature type="compositionally biased region" description="Polar residues" evidence="5">
    <location>
        <begin position="824"/>
        <end position="849"/>
    </location>
</feature>
<feature type="transmembrane region" description="Helical" evidence="6">
    <location>
        <begin position="764"/>
        <end position="788"/>
    </location>
</feature>
<dbReference type="InterPro" id="IPR001627">
    <property type="entry name" value="Semap_dom"/>
</dbReference>
<accession>A0AA35SWV2</accession>
<feature type="region of interest" description="Disordered" evidence="5">
    <location>
        <begin position="824"/>
        <end position="886"/>
    </location>
</feature>
<evidence type="ECO:0000256" key="6">
    <source>
        <dbReference type="SAM" id="Phobius"/>
    </source>
</evidence>
<dbReference type="GO" id="GO:0030335">
    <property type="term" value="P:positive regulation of cell migration"/>
    <property type="evidence" value="ECO:0007669"/>
    <property type="project" value="TreeGrafter"/>
</dbReference>
<dbReference type="Proteomes" id="UP001174909">
    <property type="component" value="Unassembled WGS sequence"/>
</dbReference>
<dbReference type="SUPFAM" id="SSF141072">
    <property type="entry name" value="CalX-like"/>
    <property type="match status" value="1"/>
</dbReference>
<keyword evidence="6" id="KW-0812">Transmembrane</keyword>
<dbReference type="GO" id="GO:0045499">
    <property type="term" value="F:chemorepellent activity"/>
    <property type="evidence" value="ECO:0007669"/>
    <property type="project" value="TreeGrafter"/>
</dbReference>
<keyword evidence="3" id="KW-0106">Calcium</keyword>
<evidence type="ECO:0000256" key="3">
    <source>
        <dbReference type="ARBA" id="ARBA00022837"/>
    </source>
</evidence>
<dbReference type="Pfam" id="PF01403">
    <property type="entry name" value="Sema"/>
    <property type="match status" value="1"/>
</dbReference>
<dbReference type="InterPro" id="IPR027231">
    <property type="entry name" value="Semaphorin"/>
</dbReference>
<dbReference type="SUPFAM" id="SSF101912">
    <property type="entry name" value="Sema domain"/>
    <property type="match status" value="1"/>
</dbReference>
<comment type="caution">
    <text evidence="8">The sequence shown here is derived from an EMBL/GenBank/DDBJ whole genome shotgun (WGS) entry which is preliminary data.</text>
</comment>
<dbReference type="PANTHER" id="PTHR11036:SF127">
    <property type="entry name" value="SEMAPHORIN-1A"/>
    <property type="match status" value="1"/>
</dbReference>
<keyword evidence="2" id="KW-0677">Repeat</keyword>
<dbReference type="GO" id="GO:0005886">
    <property type="term" value="C:plasma membrane"/>
    <property type="evidence" value="ECO:0007669"/>
    <property type="project" value="TreeGrafter"/>
</dbReference>
<proteinExistence type="predicted"/>
<reference evidence="8" key="1">
    <citation type="submission" date="2023-03" db="EMBL/GenBank/DDBJ databases">
        <authorList>
            <person name="Steffen K."/>
            <person name="Cardenas P."/>
        </authorList>
    </citation>
    <scope>NUCLEOTIDE SEQUENCE</scope>
</reference>
<keyword evidence="6" id="KW-1133">Transmembrane helix</keyword>
<dbReference type="PANTHER" id="PTHR11036">
    <property type="entry name" value="SEMAPHORIN"/>
    <property type="match status" value="1"/>
</dbReference>
<evidence type="ECO:0000313" key="8">
    <source>
        <dbReference type="EMBL" id="CAI8036887.1"/>
    </source>
</evidence>
<evidence type="ECO:0000313" key="9">
    <source>
        <dbReference type="Proteomes" id="UP001174909"/>
    </source>
</evidence>
<dbReference type="InterPro" id="IPR015943">
    <property type="entry name" value="WD40/YVTN_repeat-like_dom_sf"/>
</dbReference>
<evidence type="ECO:0000256" key="2">
    <source>
        <dbReference type="ARBA" id="ARBA00022737"/>
    </source>
</evidence>
<feature type="compositionally biased region" description="Low complexity" evidence="5">
    <location>
        <begin position="850"/>
        <end position="867"/>
    </location>
</feature>
<dbReference type="Gene3D" id="2.60.40.2030">
    <property type="match status" value="1"/>
</dbReference>
<dbReference type="InterPro" id="IPR036352">
    <property type="entry name" value="Semap_dom_sf"/>
</dbReference>
<dbReference type="Pfam" id="PF03160">
    <property type="entry name" value="Calx-beta"/>
    <property type="match status" value="1"/>
</dbReference>
<dbReference type="GO" id="GO:0071526">
    <property type="term" value="P:semaphorin-plexin signaling pathway"/>
    <property type="evidence" value="ECO:0007669"/>
    <property type="project" value="TreeGrafter"/>
</dbReference>
<feature type="compositionally biased region" description="Basic and acidic residues" evidence="5">
    <location>
        <begin position="911"/>
        <end position="922"/>
    </location>
</feature>
<dbReference type="Gene3D" id="2.130.10.10">
    <property type="entry name" value="YVTN repeat-like/Quinoprotein amine dehydrogenase"/>
    <property type="match status" value="1"/>
</dbReference>
<dbReference type="SMART" id="SM00630">
    <property type="entry name" value="Sema"/>
    <property type="match status" value="1"/>
</dbReference>
<keyword evidence="6" id="KW-0472">Membrane</keyword>
<dbReference type="PROSITE" id="PS51004">
    <property type="entry name" value="SEMA"/>
    <property type="match status" value="1"/>
</dbReference>
<dbReference type="GO" id="GO:0030215">
    <property type="term" value="F:semaphorin receptor binding"/>
    <property type="evidence" value="ECO:0007669"/>
    <property type="project" value="InterPro"/>
</dbReference>
<dbReference type="EMBL" id="CASHTH010002907">
    <property type="protein sequence ID" value="CAI8036887.1"/>
    <property type="molecule type" value="Genomic_DNA"/>
</dbReference>
<dbReference type="AlphaFoldDB" id="A0AA35SWV2"/>
<keyword evidence="1" id="KW-0732">Signal</keyword>
<evidence type="ECO:0000256" key="1">
    <source>
        <dbReference type="ARBA" id="ARBA00022729"/>
    </source>
</evidence>
<evidence type="ECO:0000256" key="4">
    <source>
        <dbReference type="PROSITE-ProRule" id="PRU00352"/>
    </source>
</evidence>